<feature type="non-terminal residue" evidence="1">
    <location>
        <position position="1"/>
    </location>
</feature>
<comment type="caution">
    <text evidence="1">The sequence shown here is derived from an EMBL/GenBank/DDBJ whole genome shotgun (WGS) entry which is preliminary data.</text>
</comment>
<protein>
    <submittedName>
        <fullName evidence="1">Uncharacterized protein</fullName>
    </submittedName>
</protein>
<accession>A0A8J6AM15</accession>
<keyword evidence="2" id="KW-1185">Reference proteome</keyword>
<evidence type="ECO:0000313" key="1">
    <source>
        <dbReference type="EMBL" id="KAG8523318.1"/>
    </source>
</evidence>
<sequence>MVGNSLTPLPERGIYGFVLKLPIWLHIVSCVRFYSGILANFLRLNFLASEISSSYITCLPLISIVTGYNNQLCTVIWTPYTQSQMTMLKMNSRRNKIKIKRENITESKNIPVSKTNQIFFLVVQEFTPKT</sequence>
<dbReference type="AlphaFoldDB" id="A0A8J6AM15"/>
<gene>
    <name evidence="1" type="ORF">J0S82_013679</name>
</gene>
<organism evidence="1 2">
    <name type="scientific">Galemys pyrenaicus</name>
    <name type="common">Iberian desman</name>
    <name type="synonym">Pyrenean desman</name>
    <dbReference type="NCBI Taxonomy" id="202257"/>
    <lineage>
        <taxon>Eukaryota</taxon>
        <taxon>Metazoa</taxon>
        <taxon>Chordata</taxon>
        <taxon>Craniata</taxon>
        <taxon>Vertebrata</taxon>
        <taxon>Euteleostomi</taxon>
        <taxon>Mammalia</taxon>
        <taxon>Eutheria</taxon>
        <taxon>Laurasiatheria</taxon>
        <taxon>Eulipotyphla</taxon>
        <taxon>Talpidae</taxon>
        <taxon>Galemys</taxon>
    </lineage>
</organism>
<proteinExistence type="predicted"/>
<evidence type="ECO:0000313" key="2">
    <source>
        <dbReference type="Proteomes" id="UP000700334"/>
    </source>
</evidence>
<name>A0A8J6AM15_GALPY</name>
<dbReference type="EMBL" id="JAGFMF010011413">
    <property type="protein sequence ID" value="KAG8523318.1"/>
    <property type="molecule type" value="Genomic_DNA"/>
</dbReference>
<reference evidence="1" key="1">
    <citation type="journal article" date="2021" name="Evol. Appl.">
        <title>The genome of the Pyrenean desman and the effects of bottlenecks and inbreeding on the genomic landscape of an endangered species.</title>
        <authorList>
            <person name="Escoda L."/>
            <person name="Castresana J."/>
        </authorList>
    </citation>
    <scope>NUCLEOTIDE SEQUENCE</scope>
    <source>
        <strain evidence="1">IBE-C5619</strain>
    </source>
</reference>
<dbReference type="Proteomes" id="UP000700334">
    <property type="component" value="Unassembled WGS sequence"/>
</dbReference>